<accession>A0A0E9S329</accession>
<sequence length="39" mass="4475">MPLVDEAVRTLWGKGSRMLQLNLFSDVGEHQKALFPSFR</sequence>
<organism evidence="1">
    <name type="scientific">Anguilla anguilla</name>
    <name type="common">European freshwater eel</name>
    <name type="synonym">Muraena anguilla</name>
    <dbReference type="NCBI Taxonomy" id="7936"/>
    <lineage>
        <taxon>Eukaryota</taxon>
        <taxon>Metazoa</taxon>
        <taxon>Chordata</taxon>
        <taxon>Craniata</taxon>
        <taxon>Vertebrata</taxon>
        <taxon>Euteleostomi</taxon>
        <taxon>Actinopterygii</taxon>
        <taxon>Neopterygii</taxon>
        <taxon>Teleostei</taxon>
        <taxon>Anguilliformes</taxon>
        <taxon>Anguillidae</taxon>
        <taxon>Anguilla</taxon>
    </lineage>
</organism>
<protein>
    <submittedName>
        <fullName evidence="1">Uncharacterized protein</fullName>
    </submittedName>
</protein>
<reference evidence="1" key="1">
    <citation type="submission" date="2014-11" db="EMBL/GenBank/DDBJ databases">
        <authorList>
            <person name="Amaro Gonzalez C."/>
        </authorList>
    </citation>
    <scope>NUCLEOTIDE SEQUENCE</scope>
</reference>
<dbReference type="AlphaFoldDB" id="A0A0E9S329"/>
<name>A0A0E9S329_ANGAN</name>
<dbReference type="EMBL" id="GBXM01072960">
    <property type="protein sequence ID" value="JAH35617.1"/>
    <property type="molecule type" value="Transcribed_RNA"/>
</dbReference>
<evidence type="ECO:0000313" key="1">
    <source>
        <dbReference type="EMBL" id="JAH35617.1"/>
    </source>
</evidence>
<proteinExistence type="predicted"/>
<reference evidence="1" key="2">
    <citation type="journal article" date="2015" name="Fish Shellfish Immunol.">
        <title>Early steps in the European eel (Anguilla anguilla)-Vibrio vulnificus interaction in the gills: Role of the RtxA13 toxin.</title>
        <authorList>
            <person name="Callol A."/>
            <person name="Pajuelo D."/>
            <person name="Ebbesson L."/>
            <person name="Teles M."/>
            <person name="MacKenzie S."/>
            <person name="Amaro C."/>
        </authorList>
    </citation>
    <scope>NUCLEOTIDE SEQUENCE</scope>
</reference>